<evidence type="ECO:0000259" key="12">
    <source>
        <dbReference type="Pfam" id="PF02709"/>
    </source>
</evidence>
<dbReference type="EC" id="2.4.1.-" evidence="11"/>
<name>A0AA36EYA3_OCTVU</name>
<dbReference type="InterPro" id="IPR027791">
    <property type="entry name" value="Galactosyl_T_C"/>
</dbReference>
<evidence type="ECO:0000256" key="4">
    <source>
        <dbReference type="ARBA" id="ARBA00022676"/>
    </source>
</evidence>
<dbReference type="GO" id="GO:0046525">
    <property type="term" value="F:xylosylprotein 4-beta-galactosyltransferase activity"/>
    <property type="evidence" value="ECO:0007669"/>
    <property type="project" value="TreeGrafter"/>
</dbReference>
<evidence type="ECO:0000256" key="2">
    <source>
        <dbReference type="ARBA" id="ARBA00004922"/>
    </source>
</evidence>
<evidence type="ECO:0000256" key="1">
    <source>
        <dbReference type="ARBA" id="ARBA00004606"/>
    </source>
</evidence>
<sequence>MDITCMKAKRLQLDAEVILLHFLFHRRLPLHADAHQPSKRRKKNFANLSQCYDGYHDCPCSPSSYENENKITIRNFSKQTAYHKLAIIVPFRDRFEELLDFVPYMGHYLNLQKVSHKIFVINQVDNFRFNRAALINVGYLESKSECDYLAMHDVDLLPLNPNLSYAYPSKGPFHVAAPNLHPRYHYPKFVGGILLLTCDDFQKTRGLSNRYWGWGQEDDEFYVRMRKAGLNISRPQNITTGYKTFKHLHDSKKRRRDTSRFFNQHYISSHRDYETGFDTLAYEKVSQYDLSVNGSVAKVINIRLSCDLSKTPWCLQKQDHNLAKPYL</sequence>
<evidence type="ECO:0000256" key="6">
    <source>
        <dbReference type="ARBA" id="ARBA00022692"/>
    </source>
</evidence>
<evidence type="ECO:0000256" key="7">
    <source>
        <dbReference type="ARBA" id="ARBA00022968"/>
    </source>
</evidence>
<dbReference type="PANTHER" id="PTHR19300:SF30">
    <property type="entry name" value="BETA-1,4-GALACTOSYLTRANSFERASE 7"/>
    <property type="match status" value="1"/>
</dbReference>
<feature type="domain" description="Galactosyltransferase N-terminal" evidence="13">
    <location>
        <begin position="80"/>
        <end position="165"/>
    </location>
</feature>
<comment type="similarity">
    <text evidence="3 11">Belongs to the glycosyltransferase 7 family.</text>
</comment>
<feature type="domain" description="Galactosyltransferase C-terminal" evidence="12">
    <location>
        <begin position="172"/>
        <end position="247"/>
    </location>
</feature>
<evidence type="ECO:0000256" key="5">
    <source>
        <dbReference type="ARBA" id="ARBA00022679"/>
    </source>
</evidence>
<accession>A0AA36EYA3</accession>
<dbReference type="Gene3D" id="3.90.550.10">
    <property type="entry name" value="Spore Coat Polysaccharide Biosynthesis Protein SpsA, Chain A"/>
    <property type="match status" value="1"/>
</dbReference>
<evidence type="ECO:0000256" key="9">
    <source>
        <dbReference type="ARBA" id="ARBA00023136"/>
    </source>
</evidence>
<dbReference type="PANTHER" id="PTHR19300">
    <property type="entry name" value="BETA-1,4-GALACTOSYLTRANSFERASE"/>
    <property type="match status" value="1"/>
</dbReference>
<dbReference type="InterPro" id="IPR003859">
    <property type="entry name" value="Galactosyl_T"/>
</dbReference>
<reference evidence="14" key="1">
    <citation type="submission" date="2023-08" db="EMBL/GenBank/DDBJ databases">
        <authorList>
            <person name="Alioto T."/>
            <person name="Alioto T."/>
            <person name="Gomez Garrido J."/>
        </authorList>
    </citation>
    <scope>NUCLEOTIDE SEQUENCE</scope>
</reference>
<evidence type="ECO:0000313" key="14">
    <source>
        <dbReference type="EMBL" id="CAI9717739.1"/>
    </source>
</evidence>
<comment type="function">
    <text evidence="11">Catalyses the transfer of galactose onto proteins or lipids.</text>
</comment>
<comment type="subcellular location">
    <subcellularLocation>
        <location evidence="1">Membrane</location>
        <topology evidence="1">Single-pass type II membrane protein</topology>
    </subcellularLocation>
</comment>
<dbReference type="Proteomes" id="UP001162480">
    <property type="component" value="Chromosome 2"/>
</dbReference>
<evidence type="ECO:0000256" key="3">
    <source>
        <dbReference type="ARBA" id="ARBA00005735"/>
    </source>
</evidence>
<dbReference type="GO" id="GO:0005794">
    <property type="term" value="C:Golgi apparatus"/>
    <property type="evidence" value="ECO:0007669"/>
    <property type="project" value="TreeGrafter"/>
</dbReference>
<protein>
    <recommendedName>
        <fullName evidence="11">Beta-1,4-galactosyltransferase</fullName>
        <ecNumber evidence="11">2.4.1.-</ecNumber>
    </recommendedName>
</protein>
<evidence type="ECO:0000259" key="13">
    <source>
        <dbReference type="Pfam" id="PF13733"/>
    </source>
</evidence>
<proteinExistence type="inferred from homology"/>
<evidence type="ECO:0000313" key="15">
    <source>
        <dbReference type="Proteomes" id="UP001162480"/>
    </source>
</evidence>
<dbReference type="GO" id="GO:0005975">
    <property type="term" value="P:carbohydrate metabolic process"/>
    <property type="evidence" value="ECO:0007669"/>
    <property type="project" value="InterPro"/>
</dbReference>
<keyword evidence="8" id="KW-1133">Transmembrane helix</keyword>
<comment type="pathway">
    <text evidence="2 11">Protein modification; protein glycosylation.</text>
</comment>
<dbReference type="Pfam" id="PF13733">
    <property type="entry name" value="Glyco_transf_7N"/>
    <property type="match status" value="1"/>
</dbReference>
<keyword evidence="7 11" id="KW-0735">Signal-anchor</keyword>
<evidence type="ECO:0000256" key="11">
    <source>
        <dbReference type="RuleBase" id="RU368121"/>
    </source>
</evidence>
<organism evidence="14 15">
    <name type="scientific">Octopus vulgaris</name>
    <name type="common">Common octopus</name>
    <dbReference type="NCBI Taxonomy" id="6645"/>
    <lineage>
        <taxon>Eukaryota</taxon>
        <taxon>Metazoa</taxon>
        <taxon>Spiralia</taxon>
        <taxon>Lophotrochozoa</taxon>
        <taxon>Mollusca</taxon>
        <taxon>Cephalopoda</taxon>
        <taxon>Coleoidea</taxon>
        <taxon>Octopodiformes</taxon>
        <taxon>Octopoda</taxon>
        <taxon>Incirrata</taxon>
        <taxon>Octopodidae</taxon>
        <taxon>Octopus</taxon>
    </lineage>
</organism>
<dbReference type="Pfam" id="PF02709">
    <property type="entry name" value="Glyco_transf_7C"/>
    <property type="match status" value="1"/>
</dbReference>
<evidence type="ECO:0000256" key="10">
    <source>
        <dbReference type="ARBA" id="ARBA00023180"/>
    </source>
</evidence>
<dbReference type="PRINTS" id="PR02050">
    <property type="entry name" value="B14GALTRFASE"/>
</dbReference>
<keyword evidence="15" id="KW-1185">Reference proteome</keyword>
<evidence type="ECO:0000256" key="8">
    <source>
        <dbReference type="ARBA" id="ARBA00022989"/>
    </source>
</evidence>
<keyword evidence="6" id="KW-0812">Transmembrane</keyword>
<gene>
    <name evidence="14" type="ORF">OCTVUL_1B025442</name>
</gene>
<keyword evidence="10 11" id="KW-0325">Glycoprotein</keyword>
<dbReference type="EMBL" id="OX597815">
    <property type="protein sequence ID" value="CAI9717739.1"/>
    <property type="molecule type" value="Genomic_DNA"/>
</dbReference>
<keyword evidence="4 11" id="KW-0328">Glycosyltransferase</keyword>
<dbReference type="AlphaFoldDB" id="A0AA36EYA3"/>
<dbReference type="GO" id="GO:0016020">
    <property type="term" value="C:membrane"/>
    <property type="evidence" value="ECO:0007669"/>
    <property type="project" value="UniProtKB-SubCell"/>
</dbReference>
<dbReference type="InterPro" id="IPR027995">
    <property type="entry name" value="Galactosyl_T_N"/>
</dbReference>
<dbReference type="SUPFAM" id="SSF53448">
    <property type="entry name" value="Nucleotide-diphospho-sugar transferases"/>
    <property type="match status" value="1"/>
</dbReference>
<keyword evidence="9" id="KW-0472">Membrane</keyword>
<dbReference type="GO" id="GO:0030166">
    <property type="term" value="P:proteoglycan biosynthetic process"/>
    <property type="evidence" value="ECO:0007669"/>
    <property type="project" value="TreeGrafter"/>
</dbReference>
<keyword evidence="5 11" id="KW-0808">Transferase</keyword>
<dbReference type="InterPro" id="IPR029044">
    <property type="entry name" value="Nucleotide-diphossugar_trans"/>
</dbReference>